<evidence type="ECO:0000256" key="1">
    <source>
        <dbReference type="ARBA" id="ARBA00011012"/>
    </source>
</evidence>
<dbReference type="Gene3D" id="1.25.10.10">
    <property type="entry name" value="Leucine-rich Repeat Variant"/>
    <property type="match status" value="1"/>
</dbReference>
<dbReference type="GO" id="GO:0035556">
    <property type="term" value="P:intracellular signal transduction"/>
    <property type="evidence" value="ECO:0007669"/>
    <property type="project" value="TreeGrafter"/>
</dbReference>
<dbReference type="SUPFAM" id="SSF48371">
    <property type="entry name" value="ARM repeat"/>
    <property type="match status" value="1"/>
</dbReference>
<evidence type="ECO:0000313" key="3">
    <source>
        <dbReference type="Proteomes" id="UP000188268"/>
    </source>
</evidence>
<protein>
    <submittedName>
        <fullName evidence="2">Armadillo-like helical</fullName>
    </submittedName>
</protein>
<dbReference type="STRING" id="210143.A0A1R3JHR5"/>
<dbReference type="OMA" id="ETFHVFK"/>
<dbReference type="EMBL" id="AWWV01007887">
    <property type="protein sequence ID" value="OMO94364.1"/>
    <property type="molecule type" value="Genomic_DNA"/>
</dbReference>
<name>A0A1R3JHR5_COCAP</name>
<evidence type="ECO:0000313" key="2">
    <source>
        <dbReference type="EMBL" id="OMO94364.1"/>
    </source>
</evidence>
<dbReference type="InterPro" id="IPR013878">
    <property type="entry name" value="Mo25"/>
</dbReference>
<dbReference type="Proteomes" id="UP000188268">
    <property type="component" value="Unassembled WGS sequence"/>
</dbReference>
<keyword evidence="3" id="KW-1185">Reference proteome</keyword>
<sequence>MKGLFKSKPPTPVELVQQTRELLLFVLNNTETRERKRAEKISELCKLLLDLRTVLYGDGQVEPNSDACAQLTKEFFQHDTFRLLIASLPSLNSGARQNAIHVIANLQRQRVNSKLIASEYLENNLDIMDTLIPGYEDSDIAWTYGPISRECLRHQNVARYVLESKHMKNFFDYLQNPNFDIQSDVQATFKELMTRHKSTVAEFLSENYDWFFEDYNTKLLQSESYITRRHAVKLLGDMLLDRSNSAVMVRYVSSLDNMRIMMNLLRDSKKAIKLDTFHVFKLFVANQNKPPEISSILVSNRSKLLRFFDEFTIDKEDEQFEADKSQIIKEIASLQSTDRSCQDLDNCDVPC</sequence>
<accession>A0A1R3JHR5</accession>
<comment type="caution">
    <text evidence="2">The sequence shown here is derived from an EMBL/GenBank/DDBJ whole genome shotgun (WGS) entry which is preliminary data.</text>
</comment>
<dbReference type="PANTHER" id="PTHR10182">
    <property type="entry name" value="CALCIUM-BINDING PROTEIN 39-RELATED"/>
    <property type="match status" value="1"/>
</dbReference>
<proteinExistence type="inferred from homology"/>
<dbReference type="FunFam" id="1.25.10.10:FF:000146">
    <property type="entry name" value="putative MO25-like protein At5g47540"/>
    <property type="match status" value="1"/>
</dbReference>
<dbReference type="PANTHER" id="PTHR10182:SF34">
    <property type="entry name" value="MO25-LIKE PROTEIN"/>
    <property type="match status" value="1"/>
</dbReference>
<dbReference type="Gramene" id="OMO94364">
    <property type="protein sequence ID" value="OMO94364"/>
    <property type="gene ID" value="CCACVL1_06039"/>
</dbReference>
<dbReference type="GO" id="GO:0043539">
    <property type="term" value="F:protein serine/threonine kinase activator activity"/>
    <property type="evidence" value="ECO:0007669"/>
    <property type="project" value="TreeGrafter"/>
</dbReference>
<dbReference type="InterPro" id="IPR016024">
    <property type="entry name" value="ARM-type_fold"/>
</dbReference>
<reference evidence="2 3" key="1">
    <citation type="submission" date="2013-09" db="EMBL/GenBank/DDBJ databases">
        <title>Corchorus capsularis genome sequencing.</title>
        <authorList>
            <person name="Alam M."/>
            <person name="Haque M.S."/>
            <person name="Islam M.S."/>
            <person name="Emdad E.M."/>
            <person name="Islam M.M."/>
            <person name="Ahmed B."/>
            <person name="Halim A."/>
            <person name="Hossen Q.M.M."/>
            <person name="Hossain M.Z."/>
            <person name="Ahmed R."/>
            <person name="Khan M.M."/>
            <person name="Islam R."/>
            <person name="Rashid M.M."/>
            <person name="Khan S.A."/>
            <person name="Rahman M.S."/>
            <person name="Alam M."/>
        </authorList>
    </citation>
    <scope>NUCLEOTIDE SEQUENCE [LARGE SCALE GENOMIC DNA]</scope>
    <source>
        <strain evidence="3">cv. CVL-1</strain>
        <tissue evidence="2">Whole seedling</tissue>
    </source>
</reference>
<dbReference type="OrthoDB" id="609103at2759"/>
<comment type="similarity">
    <text evidence="1">Belongs to the Mo25 family.</text>
</comment>
<organism evidence="2 3">
    <name type="scientific">Corchorus capsularis</name>
    <name type="common">Jute</name>
    <dbReference type="NCBI Taxonomy" id="210143"/>
    <lineage>
        <taxon>Eukaryota</taxon>
        <taxon>Viridiplantae</taxon>
        <taxon>Streptophyta</taxon>
        <taxon>Embryophyta</taxon>
        <taxon>Tracheophyta</taxon>
        <taxon>Spermatophyta</taxon>
        <taxon>Magnoliopsida</taxon>
        <taxon>eudicotyledons</taxon>
        <taxon>Gunneridae</taxon>
        <taxon>Pentapetalae</taxon>
        <taxon>rosids</taxon>
        <taxon>malvids</taxon>
        <taxon>Malvales</taxon>
        <taxon>Malvaceae</taxon>
        <taxon>Grewioideae</taxon>
        <taxon>Apeibeae</taxon>
        <taxon>Corchorus</taxon>
    </lineage>
</organism>
<gene>
    <name evidence="2" type="ORF">CCACVL1_06039</name>
</gene>
<dbReference type="AlphaFoldDB" id="A0A1R3JHR5"/>
<dbReference type="Pfam" id="PF08569">
    <property type="entry name" value="Mo25"/>
    <property type="match status" value="1"/>
</dbReference>
<dbReference type="InterPro" id="IPR011989">
    <property type="entry name" value="ARM-like"/>
</dbReference>